<evidence type="ECO:0000256" key="11">
    <source>
        <dbReference type="ARBA" id="ARBA00048366"/>
    </source>
</evidence>
<dbReference type="RefSeq" id="WP_073598142.1">
    <property type="nucleotide sequence ID" value="NZ_MRCB01000002.1"/>
</dbReference>
<dbReference type="GO" id="GO:0005737">
    <property type="term" value="C:cytoplasm"/>
    <property type="evidence" value="ECO:0007669"/>
    <property type="project" value="UniProtKB-SubCell"/>
</dbReference>
<dbReference type="Pfam" id="PF01300">
    <property type="entry name" value="Sua5_yciO_yrdC"/>
    <property type="match status" value="1"/>
</dbReference>
<evidence type="ECO:0000256" key="4">
    <source>
        <dbReference type="ARBA" id="ARBA00022490"/>
    </source>
</evidence>
<comment type="catalytic activity">
    <reaction evidence="11">
        <text>L-threonine + hydrogencarbonate + ATP = L-threonylcarbamoyladenylate + diphosphate + H2O</text>
        <dbReference type="Rhea" id="RHEA:36407"/>
        <dbReference type="ChEBI" id="CHEBI:15377"/>
        <dbReference type="ChEBI" id="CHEBI:17544"/>
        <dbReference type="ChEBI" id="CHEBI:30616"/>
        <dbReference type="ChEBI" id="CHEBI:33019"/>
        <dbReference type="ChEBI" id="CHEBI:57926"/>
        <dbReference type="ChEBI" id="CHEBI:73682"/>
        <dbReference type="EC" id="2.7.7.87"/>
    </reaction>
</comment>
<evidence type="ECO:0000256" key="2">
    <source>
        <dbReference type="ARBA" id="ARBA00007663"/>
    </source>
</evidence>
<keyword evidence="7" id="KW-0548">Nucleotidyltransferase</keyword>
<dbReference type="PROSITE" id="PS51163">
    <property type="entry name" value="YRDC"/>
    <property type="match status" value="1"/>
</dbReference>
<evidence type="ECO:0000256" key="5">
    <source>
        <dbReference type="ARBA" id="ARBA00022679"/>
    </source>
</evidence>
<keyword evidence="6" id="KW-0819">tRNA processing</keyword>
<comment type="caution">
    <text evidence="13">The sequence shown here is derived from an EMBL/GenBank/DDBJ whole genome shotgun (WGS) entry which is preliminary data.</text>
</comment>
<evidence type="ECO:0000256" key="10">
    <source>
        <dbReference type="ARBA" id="ARBA00029774"/>
    </source>
</evidence>
<proteinExistence type="inferred from homology"/>
<dbReference type="SUPFAM" id="SSF55821">
    <property type="entry name" value="YrdC/RibB"/>
    <property type="match status" value="1"/>
</dbReference>
<comment type="subcellular location">
    <subcellularLocation>
        <location evidence="1">Cytoplasm</location>
    </subcellularLocation>
</comment>
<protein>
    <recommendedName>
        <fullName evidence="10">L-threonylcarbamoyladenylate synthase</fullName>
        <ecNumber evidence="3">2.7.7.87</ecNumber>
    </recommendedName>
    <alternativeName>
        <fullName evidence="10">L-threonylcarbamoyladenylate synthase</fullName>
    </alternativeName>
</protein>
<dbReference type="GO" id="GO:0003725">
    <property type="term" value="F:double-stranded RNA binding"/>
    <property type="evidence" value="ECO:0007669"/>
    <property type="project" value="InterPro"/>
</dbReference>
<dbReference type="GO" id="GO:0005524">
    <property type="term" value="F:ATP binding"/>
    <property type="evidence" value="ECO:0007669"/>
    <property type="project" value="UniProtKB-KW"/>
</dbReference>
<dbReference type="GO" id="GO:0000049">
    <property type="term" value="F:tRNA binding"/>
    <property type="evidence" value="ECO:0007669"/>
    <property type="project" value="TreeGrafter"/>
</dbReference>
<evidence type="ECO:0000313" key="14">
    <source>
        <dbReference type="Proteomes" id="UP000186868"/>
    </source>
</evidence>
<sequence>MPKVSQVELVRGALAGRVVSFPTDTVPALAALPENAALIFVAKKRSQDKPLILMGASEEDLWPYVMGTPEEFVIWQQVVDRCWPGALTLVLPASERVPTAMNPTDPTTIGIRVPDSSIARAILAQTGPLATTSANFSGEPPLETMSAIENAFPDVLTLDCAELNDKKQGSGLPSTVAKWTRKEWQILRQGSVQILDLEEL</sequence>
<evidence type="ECO:0000256" key="1">
    <source>
        <dbReference type="ARBA" id="ARBA00004496"/>
    </source>
</evidence>
<dbReference type="Proteomes" id="UP000186868">
    <property type="component" value="Unassembled WGS sequence"/>
</dbReference>
<dbReference type="PANTHER" id="PTHR17490">
    <property type="entry name" value="SUA5"/>
    <property type="match status" value="1"/>
</dbReference>
<dbReference type="GO" id="GO:0008033">
    <property type="term" value="P:tRNA processing"/>
    <property type="evidence" value="ECO:0007669"/>
    <property type="project" value="UniProtKB-KW"/>
</dbReference>
<name>A0A1U7HR41_9CYAN</name>
<evidence type="ECO:0000256" key="3">
    <source>
        <dbReference type="ARBA" id="ARBA00012584"/>
    </source>
</evidence>
<gene>
    <name evidence="13" type="ORF">NIES593_02830</name>
</gene>
<keyword evidence="9" id="KW-0067">ATP-binding</keyword>
<dbReference type="STRING" id="1921803.NIES593_02830"/>
<dbReference type="GO" id="GO:0061710">
    <property type="term" value="F:L-threonylcarbamoyladenylate synthase"/>
    <property type="evidence" value="ECO:0007669"/>
    <property type="project" value="UniProtKB-EC"/>
</dbReference>
<evidence type="ECO:0000256" key="8">
    <source>
        <dbReference type="ARBA" id="ARBA00022741"/>
    </source>
</evidence>
<dbReference type="Gene3D" id="3.90.870.10">
    <property type="entry name" value="DHBP synthase"/>
    <property type="match status" value="1"/>
</dbReference>
<evidence type="ECO:0000256" key="7">
    <source>
        <dbReference type="ARBA" id="ARBA00022695"/>
    </source>
</evidence>
<dbReference type="GO" id="GO:0006450">
    <property type="term" value="P:regulation of translational fidelity"/>
    <property type="evidence" value="ECO:0007669"/>
    <property type="project" value="TreeGrafter"/>
</dbReference>
<evidence type="ECO:0000256" key="6">
    <source>
        <dbReference type="ARBA" id="ARBA00022694"/>
    </source>
</evidence>
<dbReference type="EMBL" id="MRCB01000002">
    <property type="protein sequence ID" value="OKH26029.1"/>
    <property type="molecule type" value="Genomic_DNA"/>
</dbReference>
<keyword evidence="14" id="KW-1185">Reference proteome</keyword>
<evidence type="ECO:0000259" key="12">
    <source>
        <dbReference type="PROSITE" id="PS51163"/>
    </source>
</evidence>
<accession>A0A1U7HR41</accession>
<keyword evidence="8" id="KW-0547">Nucleotide-binding</keyword>
<feature type="domain" description="YrdC-like" evidence="12">
    <location>
        <begin position="1"/>
        <end position="192"/>
    </location>
</feature>
<dbReference type="PANTHER" id="PTHR17490:SF16">
    <property type="entry name" value="THREONYLCARBAMOYL-AMP SYNTHASE"/>
    <property type="match status" value="1"/>
</dbReference>
<dbReference type="InterPro" id="IPR006070">
    <property type="entry name" value="Sua5-like_dom"/>
</dbReference>
<evidence type="ECO:0000256" key="9">
    <source>
        <dbReference type="ARBA" id="ARBA00022840"/>
    </source>
</evidence>
<comment type="similarity">
    <text evidence="2">Belongs to the SUA5 family.</text>
</comment>
<evidence type="ECO:0000313" key="13">
    <source>
        <dbReference type="EMBL" id="OKH26029.1"/>
    </source>
</evidence>
<dbReference type="InterPro" id="IPR050156">
    <property type="entry name" value="TC-AMP_synthase_SUA5"/>
</dbReference>
<dbReference type="AlphaFoldDB" id="A0A1U7HR41"/>
<keyword evidence="5" id="KW-0808">Transferase</keyword>
<reference evidence="13 14" key="1">
    <citation type="submission" date="2016-11" db="EMBL/GenBank/DDBJ databases">
        <title>Draft Genome Sequences of Nine Cyanobacterial Strains from Diverse Habitats.</title>
        <authorList>
            <person name="Zhu T."/>
            <person name="Hou S."/>
            <person name="Lu X."/>
            <person name="Hess W.R."/>
        </authorList>
    </citation>
    <scope>NUCLEOTIDE SEQUENCE [LARGE SCALE GENOMIC DNA]</scope>
    <source>
        <strain evidence="13 14">NIES-593</strain>
    </source>
</reference>
<dbReference type="InterPro" id="IPR017945">
    <property type="entry name" value="DHBP_synth_RibB-like_a/b_dom"/>
</dbReference>
<keyword evidence="4" id="KW-0963">Cytoplasm</keyword>
<organism evidence="13 14">
    <name type="scientific">Hydrococcus rivularis NIES-593</name>
    <dbReference type="NCBI Taxonomy" id="1921803"/>
    <lineage>
        <taxon>Bacteria</taxon>
        <taxon>Bacillati</taxon>
        <taxon>Cyanobacteriota</taxon>
        <taxon>Cyanophyceae</taxon>
        <taxon>Pleurocapsales</taxon>
        <taxon>Hydrococcaceae</taxon>
        <taxon>Hydrococcus</taxon>
    </lineage>
</organism>
<dbReference type="EC" id="2.7.7.87" evidence="3"/>
<dbReference type="OrthoDB" id="9814580at2"/>